<protein>
    <submittedName>
        <fullName evidence="2">Uncharacterized protein</fullName>
    </submittedName>
</protein>
<dbReference type="RefSeq" id="WP_163478361.1">
    <property type="nucleotide sequence ID" value="NZ_JAAGWE010000037.1"/>
</dbReference>
<organism evidence="2 3">
    <name type="scientific">Geodermatophilus normandii</name>
    <dbReference type="NCBI Taxonomy" id="1137989"/>
    <lineage>
        <taxon>Bacteria</taxon>
        <taxon>Bacillati</taxon>
        <taxon>Actinomycetota</taxon>
        <taxon>Actinomycetes</taxon>
        <taxon>Geodermatophilales</taxon>
        <taxon>Geodermatophilaceae</taxon>
        <taxon>Geodermatophilus</taxon>
    </lineage>
</organism>
<evidence type="ECO:0000313" key="3">
    <source>
        <dbReference type="Proteomes" id="UP000471126"/>
    </source>
</evidence>
<proteinExistence type="predicted"/>
<feature type="region of interest" description="Disordered" evidence="1">
    <location>
        <begin position="51"/>
        <end position="74"/>
    </location>
</feature>
<sequence>MAAAGLGLAGLVGCSASAGPETGAVTTEDLQDLEDRITGLDDRLGALEGGVLEDEELLGDGTEGGDGAAGADDTDAFFADPDARVGQRVTVSAELSELISTTDVGAVFRIAGESGDPIAVVSATPPPQLGENDVVRVTGTVVQVQRDGFEQDFGVAADELFEDADGWFEQAEGQIAVSADRIEVLDERAGE</sequence>
<dbReference type="Proteomes" id="UP000471126">
    <property type="component" value="Unassembled WGS sequence"/>
</dbReference>
<gene>
    <name evidence="2" type="ORF">GCU54_20100</name>
</gene>
<dbReference type="AlphaFoldDB" id="A0A6P0GLR5"/>
<accession>A0A6P0GLR5</accession>
<dbReference type="EMBL" id="JAAGWE010000037">
    <property type="protein sequence ID" value="NEM08277.1"/>
    <property type="molecule type" value="Genomic_DNA"/>
</dbReference>
<name>A0A6P0GLR5_9ACTN</name>
<evidence type="ECO:0000313" key="2">
    <source>
        <dbReference type="EMBL" id="NEM08277.1"/>
    </source>
</evidence>
<evidence type="ECO:0000256" key="1">
    <source>
        <dbReference type="SAM" id="MobiDB-lite"/>
    </source>
</evidence>
<comment type="caution">
    <text evidence="2">The sequence shown here is derived from an EMBL/GenBank/DDBJ whole genome shotgun (WGS) entry which is preliminary data.</text>
</comment>
<reference evidence="2 3" key="1">
    <citation type="submission" date="2019-12" db="EMBL/GenBank/DDBJ databases">
        <title>WGS of CPCC 203550 I12A-02606.</title>
        <authorList>
            <person name="Jiang Z."/>
        </authorList>
    </citation>
    <scope>NUCLEOTIDE SEQUENCE [LARGE SCALE GENOMIC DNA]</scope>
    <source>
        <strain evidence="2 3">I12A-02606</strain>
    </source>
</reference>